<dbReference type="Proteomes" id="UP000676456">
    <property type="component" value="Unassembled WGS sequence"/>
</dbReference>
<protein>
    <submittedName>
        <fullName evidence="1">Uncharacterized protein</fullName>
    </submittedName>
</protein>
<sequence length="60" mass="6925">MRKFVFSFIMPAIMAGAAYRFRYKLLNTILGNQMLRRIGINAAMNMPGVRSRLINSAFRK</sequence>
<evidence type="ECO:0000313" key="1">
    <source>
        <dbReference type="EMBL" id="MBS4222431.1"/>
    </source>
</evidence>
<reference evidence="1 2" key="1">
    <citation type="submission" date="2021-05" db="EMBL/GenBank/DDBJ databases">
        <title>Novel Bacillus species.</title>
        <authorList>
            <person name="Liu G."/>
        </authorList>
    </citation>
    <scope>NUCLEOTIDE SEQUENCE [LARGE SCALE GENOMIC DNA]</scope>
    <source>
        <strain evidence="1 2">FJAT-49682</strain>
    </source>
</reference>
<name>A0A942UP21_9BACI</name>
<dbReference type="RefSeq" id="WP_213097381.1">
    <property type="nucleotide sequence ID" value="NZ_JAGYPH010000001.1"/>
</dbReference>
<dbReference type="AlphaFoldDB" id="A0A942UP21"/>
<keyword evidence="2" id="KW-1185">Reference proteome</keyword>
<proteinExistence type="predicted"/>
<evidence type="ECO:0000313" key="2">
    <source>
        <dbReference type="Proteomes" id="UP000676456"/>
    </source>
</evidence>
<dbReference type="EMBL" id="JAGYPN010000001">
    <property type="protein sequence ID" value="MBS4222431.1"/>
    <property type="molecule type" value="Genomic_DNA"/>
</dbReference>
<gene>
    <name evidence="1" type="ORF">KHA91_06620</name>
</gene>
<comment type="caution">
    <text evidence="1">The sequence shown here is derived from an EMBL/GenBank/DDBJ whole genome shotgun (WGS) entry which is preliminary data.</text>
</comment>
<organism evidence="1 2">
    <name type="scientific">Lederbergia citrea</name>
    <dbReference type="NCBI Taxonomy" id="2833581"/>
    <lineage>
        <taxon>Bacteria</taxon>
        <taxon>Bacillati</taxon>
        <taxon>Bacillota</taxon>
        <taxon>Bacilli</taxon>
        <taxon>Bacillales</taxon>
        <taxon>Bacillaceae</taxon>
        <taxon>Lederbergia</taxon>
    </lineage>
</organism>
<accession>A0A942UP21</accession>